<dbReference type="RefSeq" id="WP_203735818.1">
    <property type="nucleotide sequence ID" value="NZ_BAAATX010000067.1"/>
</dbReference>
<comment type="caution">
    <text evidence="2">The sequence shown here is derived from an EMBL/GenBank/DDBJ whole genome shotgun (WGS) entry which is preliminary data.</text>
</comment>
<organism evidence="2 3">
    <name type="scientific">Paractinoplanes durhamensis</name>
    <dbReference type="NCBI Taxonomy" id="113563"/>
    <lineage>
        <taxon>Bacteria</taxon>
        <taxon>Bacillati</taxon>
        <taxon>Actinomycetota</taxon>
        <taxon>Actinomycetes</taxon>
        <taxon>Micromonosporales</taxon>
        <taxon>Micromonosporaceae</taxon>
        <taxon>Paractinoplanes</taxon>
    </lineage>
</organism>
<evidence type="ECO:0008006" key="4">
    <source>
        <dbReference type="Google" id="ProtNLM"/>
    </source>
</evidence>
<keyword evidence="1" id="KW-1133">Transmembrane helix</keyword>
<dbReference type="Pfam" id="PF07963">
    <property type="entry name" value="N_methyl"/>
    <property type="match status" value="1"/>
</dbReference>
<dbReference type="NCBIfam" id="TIGR02532">
    <property type="entry name" value="IV_pilin_GFxxxE"/>
    <property type="match status" value="1"/>
</dbReference>
<proteinExistence type="predicted"/>
<dbReference type="Proteomes" id="UP000637628">
    <property type="component" value="Unassembled WGS sequence"/>
</dbReference>
<keyword evidence="3" id="KW-1185">Reference proteome</keyword>
<evidence type="ECO:0000256" key="1">
    <source>
        <dbReference type="SAM" id="Phobius"/>
    </source>
</evidence>
<name>A0ABQ3ZDT5_9ACTN</name>
<sequence length="199" mass="21360">MRPPRNDDGVSLVELLVAIALMAMVGAMFTGGILQIYKSVNKADSAYTAQTQVNSAFSRLDSEIRYSRSVSTPAKVSGDFYVEYLVELNDVDTCVELRLRTSTSELQRRSWSQGVTPVTPTGWTTLASGVTSTTPFTTYAVDKNSLTGFRFQRLTVNFYTAAGGAGTGSTRQTNVTFSALNATAGDNVSTCTEGRSVSS</sequence>
<feature type="transmembrane region" description="Helical" evidence="1">
    <location>
        <begin position="12"/>
        <end position="37"/>
    </location>
</feature>
<dbReference type="EMBL" id="BOML01000096">
    <property type="protein sequence ID" value="GIE07985.1"/>
    <property type="molecule type" value="Genomic_DNA"/>
</dbReference>
<keyword evidence="1" id="KW-0812">Transmembrane</keyword>
<gene>
    <name evidence="2" type="ORF">Adu01nite_93350</name>
</gene>
<accession>A0ABQ3ZDT5</accession>
<reference evidence="2 3" key="1">
    <citation type="submission" date="2021-01" db="EMBL/GenBank/DDBJ databases">
        <title>Whole genome shotgun sequence of Actinoplanes durhamensis NBRC 14914.</title>
        <authorList>
            <person name="Komaki H."/>
            <person name="Tamura T."/>
        </authorList>
    </citation>
    <scope>NUCLEOTIDE SEQUENCE [LARGE SCALE GENOMIC DNA]</scope>
    <source>
        <strain evidence="2 3">NBRC 14914</strain>
    </source>
</reference>
<evidence type="ECO:0000313" key="2">
    <source>
        <dbReference type="EMBL" id="GIE07985.1"/>
    </source>
</evidence>
<keyword evidence="1" id="KW-0472">Membrane</keyword>
<dbReference type="InterPro" id="IPR012902">
    <property type="entry name" value="N_methyl_site"/>
</dbReference>
<evidence type="ECO:0000313" key="3">
    <source>
        <dbReference type="Proteomes" id="UP000637628"/>
    </source>
</evidence>
<protein>
    <recommendedName>
        <fullName evidence="4">Prepilin-type N-terminal cleavage/methylation domain-containing protein</fullName>
    </recommendedName>
</protein>